<evidence type="ECO:0000313" key="3">
    <source>
        <dbReference type="Proteomes" id="UP000324222"/>
    </source>
</evidence>
<evidence type="ECO:0000256" key="1">
    <source>
        <dbReference type="SAM" id="MobiDB-lite"/>
    </source>
</evidence>
<dbReference type="Proteomes" id="UP000324222">
    <property type="component" value="Unassembled WGS sequence"/>
</dbReference>
<accession>A0A5B7D8L5</accession>
<gene>
    <name evidence="2" type="ORF">E2C01_010493</name>
</gene>
<sequence>MEPRLVVWRSEMAAVAATTATVEVNKEDLYMGETSVGGGGGGGSAARTITSPYLHPTKREQRGRVKLYPPRNTRFKTPM</sequence>
<reference evidence="2 3" key="1">
    <citation type="submission" date="2019-05" db="EMBL/GenBank/DDBJ databases">
        <title>Another draft genome of Portunus trituberculatus and its Hox gene families provides insights of decapod evolution.</title>
        <authorList>
            <person name="Jeong J.-H."/>
            <person name="Song I."/>
            <person name="Kim S."/>
            <person name="Choi T."/>
            <person name="Kim D."/>
            <person name="Ryu S."/>
            <person name="Kim W."/>
        </authorList>
    </citation>
    <scope>NUCLEOTIDE SEQUENCE [LARGE SCALE GENOMIC DNA]</scope>
    <source>
        <tissue evidence="2">Muscle</tissue>
    </source>
</reference>
<feature type="compositionally biased region" description="Gly residues" evidence="1">
    <location>
        <begin position="35"/>
        <end position="44"/>
    </location>
</feature>
<dbReference type="EMBL" id="VSRR010000607">
    <property type="protein sequence ID" value="MPC17631.1"/>
    <property type="molecule type" value="Genomic_DNA"/>
</dbReference>
<evidence type="ECO:0000313" key="2">
    <source>
        <dbReference type="EMBL" id="MPC17631.1"/>
    </source>
</evidence>
<proteinExistence type="predicted"/>
<comment type="caution">
    <text evidence="2">The sequence shown here is derived from an EMBL/GenBank/DDBJ whole genome shotgun (WGS) entry which is preliminary data.</text>
</comment>
<name>A0A5B7D8L5_PORTR</name>
<feature type="region of interest" description="Disordered" evidence="1">
    <location>
        <begin position="35"/>
        <end position="61"/>
    </location>
</feature>
<organism evidence="2 3">
    <name type="scientific">Portunus trituberculatus</name>
    <name type="common">Swimming crab</name>
    <name type="synonym">Neptunus trituberculatus</name>
    <dbReference type="NCBI Taxonomy" id="210409"/>
    <lineage>
        <taxon>Eukaryota</taxon>
        <taxon>Metazoa</taxon>
        <taxon>Ecdysozoa</taxon>
        <taxon>Arthropoda</taxon>
        <taxon>Crustacea</taxon>
        <taxon>Multicrustacea</taxon>
        <taxon>Malacostraca</taxon>
        <taxon>Eumalacostraca</taxon>
        <taxon>Eucarida</taxon>
        <taxon>Decapoda</taxon>
        <taxon>Pleocyemata</taxon>
        <taxon>Brachyura</taxon>
        <taxon>Eubrachyura</taxon>
        <taxon>Portunoidea</taxon>
        <taxon>Portunidae</taxon>
        <taxon>Portuninae</taxon>
        <taxon>Portunus</taxon>
    </lineage>
</organism>
<protein>
    <submittedName>
        <fullName evidence="2">Uncharacterized protein</fullName>
    </submittedName>
</protein>
<dbReference type="AlphaFoldDB" id="A0A5B7D8L5"/>
<keyword evidence="3" id="KW-1185">Reference proteome</keyword>